<accession>A0A2U3QQG8</accession>
<evidence type="ECO:0000313" key="2">
    <source>
        <dbReference type="Proteomes" id="UP000244992"/>
    </source>
</evidence>
<proteinExistence type="predicted"/>
<reference evidence="2" key="1">
    <citation type="submission" date="2018-03" db="EMBL/GenBank/DDBJ databases">
        <authorList>
            <person name="Batty M. E."/>
            <person name="Batty M E."/>
        </authorList>
    </citation>
    <scope>NUCLEOTIDE SEQUENCE [LARGE SCALE GENOMIC DNA]</scope>
</reference>
<dbReference type="EMBL" id="LS398550">
    <property type="protein sequence ID" value="SPR03215.1"/>
    <property type="molecule type" value="Genomic_DNA"/>
</dbReference>
<dbReference type="AlphaFoldDB" id="A0A2U3QQG8"/>
<evidence type="ECO:0000313" key="1">
    <source>
        <dbReference type="EMBL" id="SPR03215.1"/>
    </source>
</evidence>
<protein>
    <submittedName>
        <fullName evidence="1">Uncharacterized protein</fullName>
    </submittedName>
</protein>
<dbReference type="Proteomes" id="UP000244992">
    <property type="component" value="Chromosome I"/>
</dbReference>
<gene>
    <name evidence="1" type="ORF">KATO_00193</name>
</gene>
<sequence>MTIYNNLMHLCNKEALTKCYEELSEKKAVVINCIKNKLRLKINNARSYNKGKI</sequence>
<name>A0A2U3QQG8_ORITS</name>
<organism evidence="1 2">
    <name type="scientific">Orientia tsutsugamushi</name>
    <name type="common">Rickettsia tsutsugamushi</name>
    <dbReference type="NCBI Taxonomy" id="784"/>
    <lineage>
        <taxon>Bacteria</taxon>
        <taxon>Pseudomonadati</taxon>
        <taxon>Pseudomonadota</taxon>
        <taxon>Alphaproteobacteria</taxon>
        <taxon>Rickettsiales</taxon>
        <taxon>Rickettsiaceae</taxon>
        <taxon>Rickettsieae</taxon>
        <taxon>Orientia</taxon>
    </lineage>
</organism>